<dbReference type="EMBL" id="SJPY01000001">
    <property type="protein sequence ID" value="TWU45524.1"/>
    <property type="molecule type" value="Genomic_DNA"/>
</dbReference>
<keyword evidence="3" id="KW-1185">Reference proteome</keyword>
<dbReference type="RefSeq" id="WP_146598210.1">
    <property type="nucleotide sequence ID" value="NZ_SJPY01000001.1"/>
</dbReference>
<evidence type="ECO:0000313" key="3">
    <source>
        <dbReference type="Proteomes" id="UP000315471"/>
    </source>
</evidence>
<dbReference type="Proteomes" id="UP000315471">
    <property type="component" value="Unassembled WGS sequence"/>
</dbReference>
<protein>
    <submittedName>
        <fullName evidence="2">Uncharacterized protein</fullName>
    </submittedName>
</protein>
<accession>A0A5C6EAL0</accession>
<feature type="transmembrane region" description="Helical" evidence="1">
    <location>
        <begin position="66"/>
        <end position="91"/>
    </location>
</feature>
<sequence>MSNPIIQQRSKHQPQGFTCEPIAVTSEIVSLMQPIAVSPFASSSRRSQGGSGNESVAYPIGSRRRLAVTLIEVVFSIGVILIGLVGLMSILPLAGHRAQDSIDFSVGAAVADSVADEILARDLISSGTLALADGITAFTRTTQNVGGTDFVFVEPFCVDPLLIADRPIQTESGTPSSGSFNAAVFPMFGAVSDPLLNPSTANSLATTGFANQPRMARLGLPALGLTANQRLEVARTLVERFDDINFVRPKDRSLPASLNGLTAVSNGVEFGRSVPTGEYSWIVTVDPDQTSRYASMSVVVLRNRDRVTEFPNDDTVEPASNIQSERLAYVANSVGFTGGSGGQVTLLWTGNITPNLRSNDWVMLSRTLRPTTSPASPLAQRQVHRWYRVVSTDAEAQRLVPTSDTEVDGITVPSSSGRTGTEVWKRTVMLSGPDWAFDASPHSGGNFATYATIMDGVVSVTERTISLADF</sequence>
<name>A0A5C6EAL0_9BACT</name>
<dbReference type="OrthoDB" id="265202at2"/>
<gene>
    <name evidence="2" type="ORF">Q31b_06980</name>
</gene>
<keyword evidence="1" id="KW-1133">Transmembrane helix</keyword>
<keyword evidence="1" id="KW-0472">Membrane</keyword>
<comment type="caution">
    <text evidence="2">The sequence shown here is derived from an EMBL/GenBank/DDBJ whole genome shotgun (WGS) entry which is preliminary data.</text>
</comment>
<evidence type="ECO:0000313" key="2">
    <source>
        <dbReference type="EMBL" id="TWU45524.1"/>
    </source>
</evidence>
<evidence type="ECO:0000256" key="1">
    <source>
        <dbReference type="SAM" id="Phobius"/>
    </source>
</evidence>
<reference evidence="2 3" key="1">
    <citation type="submission" date="2019-02" db="EMBL/GenBank/DDBJ databases">
        <title>Deep-cultivation of Planctomycetes and their phenomic and genomic characterization uncovers novel biology.</title>
        <authorList>
            <person name="Wiegand S."/>
            <person name="Jogler M."/>
            <person name="Boedeker C."/>
            <person name="Pinto D."/>
            <person name="Vollmers J."/>
            <person name="Rivas-Marin E."/>
            <person name="Kohn T."/>
            <person name="Peeters S.H."/>
            <person name="Heuer A."/>
            <person name="Rast P."/>
            <person name="Oberbeckmann S."/>
            <person name="Bunk B."/>
            <person name="Jeske O."/>
            <person name="Meyerdierks A."/>
            <person name="Storesund J.E."/>
            <person name="Kallscheuer N."/>
            <person name="Luecker S."/>
            <person name="Lage O.M."/>
            <person name="Pohl T."/>
            <person name="Merkel B.J."/>
            <person name="Hornburger P."/>
            <person name="Mueller R.-W."/>
            <person name="Bruemmer F."/>
            <person name="Labrenz M."/>
            <person name="Spormann A.M."/>
            <person name="Op Den Camp H."/>
            <person name="Overmann J."/>
            <person name="Amann R."/>
            <person name="Jetten M.S.M."/>
            <person name="Mascher T."/>
            <person name="Medema M.H."/>
            <person name="Devos D.P."/>
            <person name="Kaster A.-K."/>
            <person name="Ovreas L."/>
            <person name="Rohde M."/>
            <person name="Galperin M.Y."/>
            <person name="Jogler C."/>
        </authorList>
    </citation>
    <scope>NUCLEOTIDE SEQUENCE [LARGE SCALE GENOMIC DNA]</scope>
    <source>
        <strain evidence="2 3">Q31b</strain>
    </source>
</reference>
<dbReference type="AlphaFoldDB" id="A0A5C6EAL0"/>
<proteinExistence type="predicted"/>
<organism evidence="2 3">
    <name type="scientific">Novipirellula aureliae</name>
    <dbReference type="NCBI Taxonomy" id="2527966"/>
    <lineage>
        <taxon>Bacteria</taxon>
        <taxon>Pseudomonadati</taxon>
        <taxon>Planctomycetota</taxon>
        <taxon>Planctomycetia</taxon>
        <taxon>Pirellulales</taxon>
        <taxon>Pirellulaceae</taxon>
        <taxon>Novipirellula</taxon>
    </lineage>
</organism>
<keyword evidence="1" id="KW-0812">Transmembrane</keyword>